<gene>
    <name evidence="1" type="ORF">EA655_05685</name>
</gene>
<organism evidence="1 2">
    <name type="scientific">Pseudoxanthomonas winnipegensis</name>
    <dbReference type="NCBI Taxonomy" id="2480810"/>
    <lineage>
        <taxon>Bacteria</taxon>
        <taxon>Pseudomonadati</taxon>
        <taxon>Pseudomonadota</taxon>
        <taxon>Gammaproteobacteria</taxon>
        <taxon>Lysobacterales</taxon>
        <taxon>Lysobacteraceae</taxon>
        <taxon>Pseudoxanthomonas</taxon>
    </lineage>
</organism>
<sequence>MTQRPPARPPATPELRAARRQLRTAARLLDQTERFLHDLPDRQCPTALLDAIRRFNRAKGDAP</sequence>
<name>A0A4Q8M6J0_9GAMM</name>
<comment type="caution">
    <text evidence="1">The sequence shown here is derived from an EMBL/GenBank/DDBJ whole genome shotgun (WGS) entry which is preliminary data.</text>
</comment>
<dbReference type="Proteomes" id="UP000294164">
    <property type="component" value="Unassembled WGS sequence"/>
</dbReference>
<protein>
    <recommendedName>
        <fullName evidence="3">MarR family transcriptional regulator</fullName>
    </recommendedName>
</protein>
<evidence type="ECO:0000313" key="1">
    <source>
        <dbReference type="EMBL" id="TAA45675.1"/>
    </source>
</evidence>
<dbReference type="AlphaFoldDB" id="A0A4Q8M6J0"/>
<accession>A0A4Q8M6J0</accession>
<reference evidence="1 2" key="1">
    <citation type="submission" date="2019-02" db="EMBL/GenBank/DDBJ databases">
        <title>WGS of Pseudoxanthomonas species novum from clinical isolates.</title>
        <authorList>
            <person name="Bernier A.-M."/>
            <person name="Bernard K."/>
            <person name="Vachon A."/>
        </authorList>
    </citation>
    <scope>NUCLEOTIDE SEQUENCE [LARGE SCALE GENOMIC DNA]</scope>
    <source>
        <strain evidence="1 2">NML130969</strain>
    </source>
</reference>
<evidence type="ECO:0008006" key="3">
    <source>
        <dbReference type="Google" id="ProtNLM"/>
    </source>
</evidence>
<dbReference type="EMBL" id="SHMG01000002">
    <property type="protein sequence ID" value="TAA45675.1"/>
    <property type="molecule type" value="Genomic_DNA"/>
</dbReference>
<evidence type="ECO:0000313" key="2">
    <source>
        <dbReference type="Proteomes" id="UP000294164"/>
    </source>
</evidence>
<dbReference type="RefSeq" id="WP_130533767.1">
    <property type="nucleotide sequence ID" value="NZ_SHMG01000002.1"/>
</dbReference>
<proteinExistence type="predicted"/>